<dbReference type="Pfam" id="PF00170">
    <property type="entry name" value="bZIP_1"/>
    <property type="match status" value="1"/>
</dbReference>
<dbReference type="GO" id="GO:0016020">
    <property type="term" value="C:membrane"/>
    <property type="evidence" value="ECO:0007669"/>
    <property type="project" value="UniProtKB-SubCell"/>
</dbReference>
<feature type="region of interest" description="Disordered" evidence="8">
    <location>
        <begin position="115"/>
        <end position="144"/>
    </location>
</feature>
<dbReference type="SMART" id="SM00338">
    <property type="entry name" value="BRLZ"/>
    <property type="match status" value="1"/>
</dbReference>
<keyword evidence="11" id="KW-1185">Reference proteome</keyword>
<evidence type="ECO:0000256" key="8">
    <source>
        <dbReference type="SAM" id="MobiDB-lite"/>
    </source>
</evidence>
<dbReference type="GO" id="GO:0030968">
    <property type="term" value="P:endoplasmic reticulum unfolded protein response"/>
    <property type="evidence" value="ECO:0007669"/>
    <property type="project" value="TreeGrafter"/>
</dbReference>
<dbReference type="CDD" id="cd14700">
    <property type="entry name" value="bZIP_ATF6"/>
    <property type="match status" value="1"/>
</dbReference>
<reference evidence="11" key="1">
    <citation type="submission" date="2020-01" db="EMBL/GenBank/DDBJ databases">
        <title>Draft genome sequence of the Termite Coptotermes fromosanus.</title>
        <authorList>
            <person name="Itakura S."/>
            <person name="Yosikawa Y."/>
            <person name="Umezawa K."/>
        </authorList>
    </citation>
    <scope>NUCLEOTIDE SEQUENCE [LARGE SCALE GENOMIC DNA]</scope>
</reference>
<feature type="compositionally biased region" description="Basic and acidic residues" evidence="8">
    <location>
        <begin position="675"/>
        <end position="690"/>
    </location>
</feature>
<evidence type="ECO:0000259" key="9">
    <source>
        <dbReference type="PROSITE" id="PS50217"/>
    </source>
</evidence>
<evidence type="ECO:0000256" key="2">
    <source>
        <dbReference type="ARBA" id="ARBA00009050"/>
    </source>
</evidence>
<dbReference type="OrthoDB" id="644067at2759"/>
<dbReference type="Proteomes" id="UP000502823">
    <property type="component" value="Unassembled WGS sequence"/>
</dbReference>
<feature type="domain" description="BZIP" evidence="9">
    <location>
        <begin position="327"/>
        <end position="385"/>
    </location>
</feature>
<accession>A0A6L2Q7J1</accession>
<dbReference type="PANTHER" id="PTHR46164">
    <property type="entry name" value="ATF6, ISOFORM C"/>
    <property type="match status" value="1"/>
</dbReference>
<dbReference type="GO" id="GO:0000981">
    <property type="term" value="F:DNA-binding transcription factor activity, RNA polymerase II-specific"/>
    <property type="evidence" value="ECO:0007669"/>
    <property type="project" value="TreeGrafter"/>
</dbReference>
<sequence>MFQLPMLLDDPSEHALNGCADDLMKDSSLHQDVLDSYPSLDELGGVDPMQWAPEAFPNLAPLPDEPDCQIKEEIKIEPVSPLTLLPPSPTPSSSSSSDTWVGGESLSEVKFVLETPPISPPQMSDGSPPSSPQPNSSVGNKSQDSVVMMSPVKIVPVSKNGIKVGGGARIVITQAANATKSVKIQPKPEPGISQALPVVTVPKINKESRTIVLTAQDFATLTRQVKNHSNGTIKNPPTVRIQTLPPKQSQPQAQAPAKVQAASNLTTSSVTVPVQQPVVNSKVPILKKPVTAAVTSVPATPVVTAVPPPVKRIPQPIPGRQELEMKAIKRQQRMIKNRESACLSRKKKKEYVTSLENQISELQQENVQLKLENTALKEKLKRYEENSTWRRPGVLNGNIRKTTAVLAVLFMVSFNLGSLGGLFHQGPGSLGELQGSPTSQKIRNSRHGRSLLWSDMDRRNLPSIEDPFEDIDSVSNTSNIHPTCPMFINQTESIRLDSELRRWIGVDLESENLTQQPESEVKSLGELLLPFPATKPPFHKLRPKRKQQVSRKQPAVSSEVEVYGVRPQQYNYAAFFEAIHRRDDTFYVVSFTGDHLLVPAVAHNKTVRPKMSLVLPALPFNESMTAPPNYITMMQIDCEVTNTQLLHVKKGDIPAHLRQNDTGHYSNSTASNKANTEDHTDQHFTSESHRPAMSRSQPYRPYFMKPNHKKFMNTGEFPSESKLGVEFGNSNPYNVTSQRRANLNNNVYPKDDPGFT</sequence>
<evidence type="ECO:0000313" key="11">
    <source>
        <dbReference type="Proteomes" id="UP000502823"/>
    </source>
</evidence>
<dbReference type="InterPro" id="IPR046347">
    <property type="entry name" value="bZIP_sf"/>
</dbReference>
<dbReference type="InParanoid" id="A0A6L2Q7J1"/>
<evidence type="ECO:0000256" key="6">
    <source>
        <dbReference type="ARBA" id="ARBA00023242"/>
    </source>
</evidence>
<keyword evidence="6" id="KW-0539">Nucleus</keyword>
<feature type="coiled-coil region" evidence="7">
    <location>
        <begin position="345"/>
        <end position="386"/>
    </location>
</feature>
<comment type="caution">
    <text evidence="10">The sequence shown here is derived from an EMBL/GenBank/DDBJ whole genome shotgun (WGS) entry which is preliminary data.</text>
</comment>
<comment type="subcellular location">
    <subcellularLocation>
        <location evidence="1">Membrane</location>
        <topology evidence="1">Single-pass membrane protein</topology>
    </subcellularLocation>
</comment>
<dbReference type="AlphaFoldDB" id="A0A6L2Q7J1"/>
<dbReference type="PRINTS" id="PR00041">
    <property type="entry name" value="LEUZIPPRCREB"/>
</dbReference>
<proteinExistence type="inferred from homology"/>
<dbReference type="InterPro" id="IPR004827">
    <property type="entry name" value="bZIP"/>
</dbReference>
<dbReference type="SUPFAM" id="SSF57959">
    <property type="entry name" value="Leucine zipper domain"/>
    <property type="match status" value="1"/>
</dbReference>
<dbReference type="PROSITE" id="PS50217">
    <property type="entry name" value="BZIP"/>
    <property type="match status" value="1"/>
</dbReference>
<dbReference type="InterPro" id="IPR051882">
    <property type="entry name" value="ATF_bZIP_TF"/>
</dbReference>
<evidence type="ECO:0000256" key="7">
    <source>
        <dbReference type="SAM" id="Coils"/>
    </source>
</evidence>
<keyword evidence="4" id="KW-0238">DNA-binding</keyword>
<dbReference type="GO" id="GO:0000978">
    <property type="term" value="F:RNA polymerase II cis-regulatory region sequence-specific DNA binding"/>
    <property type="evidence" value="ECO:0007669"/>
    <property type="project" value="TreeGrafter"/>
</dbReference>
<feature type="region of interest" description="Disordered" evidence="8">
    <location>
        <begin position="228"/>
        <end position="253"/>
    </location>
</feature>
<dbReference type="EMBL" id="BLKM01002754">
    <property type="protein sequence ID" value="GFG40893.1"/>
    <property type="molecule type" value="Genomic_DNA"/>
</dbReference>
<keyword evidence="3" id="KW-0805">Transcription regulation</keyword>
<keyword evidence="5" id="KW-0804">Transcription</keyword>
<evidence type="ECO:0000313" key="10">
    <source>
        <dbReference type="EMBL" id="GFG40893.1"/>
    </source>
</evidence>
<feature type="compositionally biased region" description="Polar residues" evidence="8">
    <location>
        <begin position="662"/>
        <end position="674"/>
    </location>
</feature>
<protein>
    <recommendedName>
        <fullName evidence="9">BZIP domain-containing protein</fullName>
    </recommendedName>
</protein>
<feature type="compositionally biased region" description="Low complexity" evidence="8">
    <location>
        <begin position="121"/>
        <end position="137"/>
    </location>
</feature>
<organism evidence="10 11">
    <name type="scientific">Coptotermes formosanus</name>
    <name type="common">Formosan subterranean termite</name>
    <dbReference type="NCBI Taxonomy" id="36987"/>
    <lineage>
        <taxon>Eukaryota</taxon>
        <taxon>Metazoa</taxon>
        <taxon>Ecdysozoa</taxon>
        <taxon>Arthropoda</taxon>
        <taxon>Hexapoda</taxon>
        <taxon>Insecta</taxon>
        <taxon>Pterygota</taxon>
        <taxon>Neoptera</taxon>
        <taxon>Polyneoptera</taxon>
        <taxon>Dictyoptera</taxon>
        <taxon>Blattodea</taxon>
        <taxon>Blattoidea</taxon>
        <taxon>Termitoidae</taxon>
        <taxon>Rhinotermitidae</taxon>
        <taxon>Coptotermes</taxon>
    </lineage>
</organism>
<dbReference type="Gene3D" id="1.20.5.170">
    <property type="match status" value="1"/>
</dbReference>
<keyword evidence="7" id="KW-0175">Coiled coil</keyword>
<name>A0A6L2Q7J1_COPFO</name>
<dbReference type="PANTHER" id="PTHR46164:SF3">
    <property type="entry name" value="ATF6, ISOFORM C"/>
    <property type="match status" value="1"/>
</dbReference>
<feature type="region of interest" description="Disordered" evidence="8">
    <location>
        <begin position="657"/>
        <end position="699"/>
    </location>
</feature>
<dbReference type="GO" id="GO:0005634">
    <property type="term" value="C:nucleus"/>
    <property type="evidence" value="ECO:0007669"/>
    <property type="project" value="UniProtKB-ARBA"/>
</dbReference>
<gene>
    <name evidence="10" type="ORF">Cfor_01456</name>
</gene>
<evidence type="ECO:0000256" key="5">
    <source>
        <dbReference type="ARBA" id="ARBA00023163"/>
    </source>
</evidence>
<evidence type="ECO:0000256" key="3">
    <source>
        <dbReference type="ARBA" id="ARBA00023015"/>
    </source>
</evidence>
<evidence type="ECO:0000256" key="1">
    <source>
        <dbReference type="ARBA" id="ARBA00004167"/>
    </source>
</evidence>
<comment type="similarity">
    <text evidence="2">Belongs to the bZIP family. ATF subfamily.</text>
</comment>
<evidence type="ECO:0000256" key="4">
    <source>
        <dbReference type="ARBA" id="ARBA00023125"/>
    </source>
</evidence>
<feature type="region of interest" description="Disordered" evidence="8">
    <location>
        <begin position="79"/>
        <end position="101"/>
    </location>
</feature>